<reference evidence="1 2" key="1">
    <citation type="submission" date="2018-05" db="EMBL/GenBank/DDBJ databases">
        <title>Genomic Encyclopedia of Type Strains, Phase IV (KMG-IV): sequencing the most valuable type-strain genomes for metagenomic binning, comparative biology and taxonomic classification.</title>
        <authorList>
            <person name="Goeker M."/>
        </authorList>
    </citation>
    <scope>NUCLEOTIDE SEQUENCE [LARGE SCALE GENOMIC DNA]</scope>
    <source>
        <strain evidence="1 2">DSM 25350</strain>
    </source>
</reference>
<sequence length="336" mass="37268">MKSPVKGKRLSGLLTSLFAITVTLSSNVWSNDSKVPDWYLHLNVKGMQQSALVQHQPSDHQQAKQFINLLLGKDAIEQLNDVTAFGFGEERKIVLLKGNFESHKNNIVNQWQVLGLTSNESHNKVEIYQNTANDILKRFHALAKAKGLIDPEDEFEVSEQDKQSKTPTVLYTAIASSQHVLVSDHLGELKHQLTQTTALPKQNPDSMFEVIVDVKKALLHGGVNIDGLEQSNFQFESISAKQLSQASVSYSEQGDYSTLQLGLSADTQEVANNIKAIAKGIIALKRFSNTDPAVNHLLNNIRFEQSGGELLMTVSGSVEAFKRLKDDRKHSVDKKP</sequence>
<keyword evidence="2" id="KW-1185">Reference proteome</keyword>
<dbReference type="EMBL" id="QGGU01000009">
    <property type="protein sequence ID" value="PWK48564.1"/>
    <property type="molecule type" value="Genomic_DNA"/>
</dbReference>
<organism evidence="1 2">
    <name type="scientific">Pleionea mediterranea</name>
    <dbReference type="NCBI Taxonomy" id="523701"/>
    <lineage>
        <taxon>Bacteria</taxon>
        <taxon>Pseudomonadati</taxon>
        <taxon>Pseudomonadota</taxon>
        <taxon>Gammaproteobacteria</taxon>
        <taxon>Oceanospirillales</taxon>
        <taxon>Pleioneaceae</taxon>
        <taxon>Pleionea</taxon>
    </lineage>
</organism>
<protein>
    <submittedName>
        <fullName evidence="1">Uncharacterized protein</fullName>
    </submittedName>
</protein>
<dbReference type="OrthoDB" id="9844167at2"/>
<gene>
    <name evidence="1" type="ORF">C8D97_109115</name>
</gene>
<dbReference type="RefSeq" id="WP_109764235.1">
    <property type="nucleotide sequence ID" value="NZ_QGGU01000009.1"/>
</dbReference>
<dbReference type="AlphaFoldDB" id="A0A316FIJ5"/>
<evidence type="ECO:0000313" key="2">
    <source>
        <dbReference type="Proteomes" id="UP000245790"/>
    </source>
</evidence>
<comment type="caution">
    <text evidence="1">The sequence shown here is derived from an EMBL/GenBank/DDBJ whole genome shotgun (WGS) entry which is preliminary data.</text>
</comment>
<accession>A0A316FIJ5</accession>
<name>A0A316FIJ5_9GAMM</name>
<dbReference type="Proteomes" id="UP000245790">
    <property type="component" value="Unassembled WGS sequence"/>
</dbReference>
<proteinExistence type="predicted"/>
<evidence type="ECO:0000313" key="1">
    <source>
        <dbReference type="EMBL" id="PWK48564.1"/>
    </source>
</evidence>